<sequence>MSFERKDVPEIFQRFVYDELPTYQAMWFDHRPKELVGDEKTFNRVCYDVCKILCPTGKSKRRKWTMRDLGNELRKKWGRLPAQSQEAIPLVVLNLAYLGSLINRAGEPIGQNISVDTVFKFRMERNALKEGNQLLASLGKLAEVNKNELSEIEQRVNKLMGN</sequence>
<evidence type="ECO:0000313" key="1">
    <source>
        <dbReference type="EMBL" id="OGD84230.1"/>
    </source>
</evidence>
<dbReference type="AlphaFoldDB" id="A0A1F5FX95"/>
<accession>A0A1F5FX95</accession>
<gene>
    <name evidence="1" type="ORF">A2165_01640</name>
</gene>
<dbReference type="Proteomes" id="UP000179252">
    <property type="component" value="Unassembled WGS sequence"/>
</dbReference>
<reference evidence="1 2" key="1">
    <citation type="journal article" date="2016" name="Nat. Commun.">
        <title>Thousands of microbial genomes shed light on interconnected biogeochemical processes in an aquifer system.</title>
        <authorList>
            <person name="Anantharaman K."/>
            <person name="Brown C.T."/>
            <person name="Hug L.A."/>
            <person name="Sharon I."/>
            <person name="Castelle C.J."/>
            <person name="Probst A.J."/>
            <person name="Thomas B.C."/>
            <person name="Singh A."/>
            <person name="Wilkins M.J."/>
            <person name="Karaoz U."/>
            <person name="Brodie E.L."/>
            <person name="Williams K.H."/>
            <person name="Hubbard S.S."/>
            <person name="Banfield J.F."/>
        </authorList>
    </citation>
    <scope>NUCLEOTIDE SEQUENCE [LARGE SCALE GENOMIC DNA]</scope>
</reference>
<organism evidence="1 2">
    <name type="scientific">Candidatus Curtissbacteria bacterium RBG_13_40_7</name>
    <dbReference type="NCBI Taxonomy" id="1797706"/>
    <lineage>
        <taxon>Bacteria</taxon>
        <taxon>Candidatus Curtissiibacteriota</taxon>
    </lineage>
</organism>
<comment type="caution">
    <text evidence="1">The sequence shown here is derived from an EMBL/GenBank/DDBJ whole genome shotgun (WGS) entry which is preliminary data.</text>
</comment>
<evidence type="ECO:0000313" key="2">
    <source>
        <dbReference type="Proteomes" id="UP000179252"/>
    </source>
</evidence>
<name>A0A1F5FX95_9BACT</name>
<protein>
    <submittedName>
        <fullName evidence="1">Uncharacterized protein</fullName>
    </submittedName>
</protein>
<proteinExistence type="predicted"/>
<dbReference type="EMBL" id="MFAU01000026">
    <property type="protein sequence ID" value="OGD84230.1"/>
    <property type="molecule type" value="Genomic_DNA"/>
</dbReference>